<dbReference type="AlphaFoldDB" id="A0A0C3AS22"/>
<reference evidence="2" key="2">
    <citation type="submission" date="2015-01" db="EMBL/GenBank/DDBJ databases">
        <title>Evolutionary Origins and Diversification of the Mycorrhizal Mutualists.</title>
        <authorList>
            <consortium name="DOE Joint Genome Institute"/>
            <consortium name="Mycorrhizal Genomics Consortium"/>
            <person name="Kohler A."/>
            <person name="Kuo A."/>
            <person name="Nagy L.G."/>
            <person name="Floudas D."/>
            <person name="Copeland A."/>
            <person name="Barry K.W."/>
            <person name="Cichocki N."/>
            <person name="Veneault-Fourrey C."/>
            <person name="LaButti K."/>
            <person name="Lindquist E.A."/>
            <person name="Lipzen A."/>
            <person name="Lundell T."/>
            <person name="Morin E."/>
            <person name="Murat C."/>
            <person name="Riley R."/>
            <person name="Ohm R."/>
            <person name="Sun H."/>
            <person name="Tunlid A."/>
            <person name="Henrissat B."/>
            <person name="Grigoriev I.V."/>
            <person name="Hibbett D.S."/>
            <person name="Martin F."/>
        </authorList>
    </citation>
    <scope>NUCLEOTIDE SEQUENCE [LARGE SCALE GENOMIC DNA]</scope>
    <source>
        <strain evidence="2">F 1598</strain>
    </source>
</reference>
<dbReference type="EMBL" id="KN833032">
    <property type="protein sequence ID" value="KIM76718.1"/>
    <property type="molecule type" value="Genomic_DNA"/>
</dbReference>
<protein>
    <submittedName>
        <fullName evidence="1">Uncharacterized protein</fullName>
    </submittedName>
</protein>
<reference evidence="1 2" key="1">
    <citation type="submission" date="2014-04" db="EMBL/GenBank/DDBJ databases">
        <authorList>
            <consortium name="DOE Joint Genome Institute"/>
            <person name="Kuo A."/>
            <person name="Tarkka M."/>
            <person name="Buscot F."/>
            <person name="Kohler A."/>
            <person name="Nagy L.G."/>
            <person name="Floudas D."/>
            <person name="Copeland A."/>
            <person name="Barry K.W."/>
            <person name="Cichocki N."/>
            <person name="Veneault-Fourrey C."/>
            <person name="LaButti K."/>
            <person name="Lindquist E.A."/>
            <person name="Lipzen A."/>
            <person name="Lundell T."/>
            <person name="Morin E."/>
            <person name="Murat C."/>
            <person name="Sun H."/>
            <person name="Tunlid A."/>
            <person name="Henrissat B."/>
            <person name="Grigoriev I.V."/>
            <person name="Hibbett D.S."/>
            <person name="Martin F."/>
            <person name="Nordberg H.P."/>
            <person name="Cantor M.N."/>
            <person name="Hua S.X."/>
        </authorList>
    </citation>
    <scope>NUCLEOTIDE SEQUENCE [LARGE SCALE GENOMIC DNA]</scope>
    <source>
        <strain evidence="1 2">F 1598</strain>
    </source>
</reference>
<feature type="non-terminal residue" evidence="1">
    <location>
        <position position="1"/>
    </location>
</feature>
<dbReference type="HOGENOM" id="CLU_169846_1_0_1"/>
<dbReference type="Proteomes" id="UP000054166">
    <property type="component" value="Unassembled WGS sequence"/>
</dbReference>
<name>A0A0C3AS22_PILCF</name>
<dbReference type="OrthoDB" id="3044497at2759"/>
<organism evidence="1 2">
    <name type="scientific">Piloderma croceum (strain F 1598)</name>
    <dbReference type="NCBI Taxonomy" id="765440"/>
    <lineage>
        <taxon>Eukaryota</taxon>
        <taxon>Fungi</taxon>
        <taxon>Dikarya</taxon>
        <taxon>Basidiomycota</taxon>
        <taxon>Agaricomycotina</taxon>
        <taxon>Agaricomycetes</taxon>
        <taxon>Agaricomycetidae</taxon>
        <taxon>Atheliales</taxon>
        <taxon>Atheliaceae</taxon>
        <taxon>Piloderma</taxon>
    </lineage>
</organism>
<evidence type="ECO:0000313" key="2">
    <source>
        <dbReference type="Proteomes" id="UP000054166"/>
    </source>
</evidence>
<gene>
    <name evidence="1" type="ORF">PILCRDRAFT_28998</name>
</gene>
<accession>A0A0C3AS22</accession>
<keyword evidence="2" id="KW-1185">Reference proteome</keyword>
<feature type="non-terminal residue" evidence="1">
    <location>
        <position position="53"/>
    </location>
</feature>
<dbReference type="InParanoid" id="A0A0C3AS22"/>
<sequence>SDFTSELIPLNNGATQGNPDSMMLYGFYNAPLIETASSADELSPGFIDNSMML</sequence>
<proteinExistence type="predicted"/>
<evidence type="ECO:0000313" key="1">
    <source>
        <dbReference type="EMBL" id="KIM76718.1"/>
    </source>
</evidence>